<evidence type="ECO:0000313" key="1">
    <source>
        <dbReference type="EMBL" id="CAB1368097.1"/>
    </source>
</evidence>
<protein>
    <submittedName>
        <fullName evidence="1">Uncharacterized protein</fullName>
    </submittedName>
</protein>
<dbReference type="KEGG" id="doe:DENOEST_0932"/>
<dbReference type="EMBL" id="LR778301">
    <property type="protein sequence ID" value="CAB1368097.1"/>
    <property type="molecule type" value="Genomic_DNA"/>
</dbReference>
<gene>
    <name evidence="1" type="ORF">DENOEST_0932</name>
</gene>
<dbReference type="Proteomes" id="UP000515733">
    <property type="component" value="Chromosome"/>
</dbReference>
<dbReference type="AntiFam" id="ANF00006">
    <property type="entry name" value="Translation of CRISPR region"/>
</dbReference>
<proteinExistence type="predicted"/>
<keyword evidence="2" id="KW-1185">Reference proteome</keyword>
<accession>A0A6S6XVL1</accession>
<sequence length="91" mass="9667">MRGTHQHRRPQSAVHRFIPAHAGNTRAGHAGSCAHAVHPRACGELAALWFQRALNIGSSPRMRGTRGQHLVLPGGGRFIPAHAGNTAPSVD</sequence>
<dbReference type="AlphaFoldDB" id="A0A6S6XVL1"/>
<organism evidence="1 2">
    <name type="scientific">Denitratisoma oestradiolicum</name>
    <dbReference type="NCBI Taxonomy" id="311182"/>
    <lineage>
        <taxon>Bacteria</taxon>
        <taxon>Pseudomonadati</taxon>
        <taxon>Pseudomonadota</taxon>
        <taxon>Betaproteobacteria</taxon>
        <taxon>Nitrosomonadales</taxon>
        <taxon>Sterolibacteriaceae</taxon>
        <taxon>Denitratisoma</taxon>
    </lineage>
</organism>
<dbReference type="AntiFam" id="ANF00057">
    <property type="entry name" value="Translation of E. coli type CRISPR repeat"/>
</dbReference>
<reference evidence="1 2" key="1">
    <citation type="submission" date="2020-03" db="EMBL/GenBank/DDBJ databases">
        <authorList>
            <consortium name="Genoscope - CEA"/>
            <person name="William W."/>
        </authorList>
    </citation>
    <scope>NUCLEOTIDE SEQUENCE [LARGE SCALE GENOMIC DNA]</scope>
    <source>
        <strain evidence="2">DSM 16959</strain>
    </source>
</reference>
<evidence type="ECO:0000313" key="2">
    <source>
        <dbReference type="Proteomes" id="UP000515733"/>
    </source>
</evidence>
<name>A0A6S6XVL1_9PROT</name>